<comment type="similarity">
    <text evidence="1">Belongs to the peptidase M20 family.</text>
</comment>
<dbReference type="Gene3D" id="3.30.70.360">
    <property type="match status" value="1"/>
</dbReference>
<feature type="binding site" evidence="3">
    <location>
        <position position="106"/>
    </location>
    <ligand>
        <name>Mn(2+)</name>
        <dbReference type="ChEBI" id="CHEBI:29035"/>
        <label>2</label>
    </ligand>
</feature>
<reference evidence="5 6" key="1">
    <citation type="submission" date="2019-01" db="EMBL/GenBank/DDBJ databases">
        <title>Coherence of Microcystis species and biogeography revealed through population genomics.</title>
        <authorList>
            <person name="Perez-Carrascal O.M."/>
            <person name="Terrat Y."/>
            <person name="Giani A."/>
            <person name="Fortin N."/>
            <person name="Tromas N."/>
            <person name="Shapiro B.J."/>
        </authorList>
    </citation>
    <scope>NUCLEOTIDE SEQUENCE [LARGE SCALE GENOMIC DNA]</scope>
    <source>
        <strain evidence="5">Ma_SC_T_19800800_S464</strain>
    </source>
</reference>
<dbReference type="PANTHER" id="PTHR11014:SF63">
    <property type="entry name" value="METALLOPEPTIDASE, PUTATIVE (AFU_ORTHOLOGUE AFUA_6G09600)-RELATED"/>
    <property type="match status" value="1"/>
</dbReference>
<dbReference type="PIRSF" id="PIRSF005962">
    <property type="entry name" value="Pept_M20D_amidohydro"/>
    <property type="match status" value="1"/>
</dbReference>
<dbReference type="GO" id="GO:0046872">
    <property type="term" value="F:metal ion binding"/>
    <property type="evidence" value="ECO:0007669"/>
    <property type="project" value="UniProtKB-KW"/>
</dbReference>
<evidence type="ECO:0000256" key="2">
    <source>
        <dbReference type="ARBA" id="ARBA00022801"/>
    </source>
</evidence>
<protein>
    <submittedName>
        <fullName evidence="5">Amidohydrolase</fullName>
    </submittedName>
</protein>
<feature type="domain" description="Peptidase M20 dimerisation" evidence="4">
    <location>
        <begin position="188"/>
        <end position="282"/>
    </location>
</feature>
<evidence type="ECO:0000259" key="4">
    <source>
        <dbReference type="Pfam" id="PF07687"/>
    </source>
</evidence>
<dbReference type="AlphaFoldDB" id="A0A552E4W8"/>
<comment type="caution">
    <text evidence="5">The sequence shown here is derived from an EMBL/GenBank/DDBJ whole genome shotgun (WGS) entry which is preliminary data.</text>
</comment>
<gene>
    <name evidence="5" type="ORF">EWV81_02410</name>
</gene>
<dbReference type="NCBIfam" id="TIGR01891">
    <property type="entry name" value="amidohydrolases"/>
    <property type="match status" value="1"/>
</dbReference>
<keyword evidence="3" id="KW-0464">Manganese</keyword>
<dbReference type="SUPFAM" id="SSF55031">
    <property type="entry name" value="Bacterial exopeptidase dimerisation domain"/>
    <property type="match status" value="1"/>
</dbReference>
<dbReference type="Pfam" id="PF01546">
    <property type="entry name" value="Peptidase_M20"/>
    <property type="match status" value="1"/>
</dbReference>
<organism evidence="5 6">
    <name type="scientific">Microcystis aeruginosa Ma_SC_T_19800800_S464</name>
    <dbReference type="NCBI Taxonomy" id="2486257"/>
    <lineage>
        <taxon>Bacteria</taxon>
        <taxon>Bacillati</taxon>
        <taxon>Cyanobacteriota</taxon>
        <taxon>Cyanophyceae</taxon>
        <taxon>Oscillatoriophycideae</taxon>
        <taxon>Chroococcales</taxon>
        <taxon>Microcystaceae</taxon>
        <taxon>Microcystis</taxon>
    </lineage>
</organism>
<proteinExistence type="inferred from homology"/>
<dbReference type="Gene3D" id="3.40.630.10">
    <property type="entry name" value="Zn peptidases"/>
    <property type="match status" value="1"/>
</dbReference>
<evidence type="ECO:0000313" key="6">
    <source>
        <dbReference type="Proteomes" id="UP000319313"/>
    </source>
</evidence>
<dbReference type="EMBL" id="SFBL01000019">
    <property type="protein sequence ID" value="TRU29512.1"/>
    <property type="molecule type" value="Genomic_DNA"/>
</dbReference>
<dbReference type="InterPro" id="IPR036264">
    <property type="entry name" value="Bact_exopeptidase_dim_dom"/>
</dbReference>
<dbReference type="FunFam" id="3.30.70.360:FF:000014">
    <property type="entry name" value="N-acyl-L-amino acid amidohydrolase"/>
    <property type="match status" value="1"/>
</dbReference>
<evidence type="ECO:0000256" key="1">
    <source>
        <dbReference type="ARBA" id="ARBA00006153"/>
    </source>
</evidence>
<feature type="binding site" evidence="3">
    <location>
        <position position="140"/>
    </location>
    <ligand>
        <name>Mn(2+)</name>
        <dbReference type="ChEBI" id="CHEBI:29035"/>
        <label>2</label>
    </ligand>
</feature>
<feature type="binding site" evidence="3">
    <location>
        <position position="104"/>
    </location>
    <ligand>
        <name>Mn(2+)</name>
        <dbReference type="ChEBI" id="CHEBI:29035"/>
        <label>2</label>
    </ligand>
</feature>
<dbReference type="PANTHER" id="PTHR11014">
    <property type="entry name" value="PEPTIDASE M20 FAMILY MEMBER"/>
    <property type="match status" value="1"/>
</dbReference>
<dbReference type="SUPFAM" id="SSF53187">
    <property type="entry name" value="Zn-dependent exopeptidases"/>
    <property type="match status" value="1"/>
</dbReference>
<accession>A0A552E4W8</accession>
<feature type="binding site" evidence="3">
    <location>
        <position position="164"/>
    </location>
    <ligand>
        <name>Mn(2+)</name>
        <dbReference type="ChEBI" id="CHEBI:29035"/>
        <label>2</label>
    </ligand>
</feature>
<evidence type="ECO:0000256" key="3">
    <source>
        <dbReference type="PIRSR" id="PIRSR005962-1"/>
    </source>
</evidence>
<name>A0A552E4W8_MICAE</name>
<dbReference type="Pfam" id="PF07687">
    <property type="entry name" value="M20_dimer"/>
    <property type="match status" value="1"/>
</dbReference>
<dbReference type="Proteomes" id="UP000319313">
    <property type="component" value="Unassembled WGS sequence"/>
</dbReference>
<dbReference type="InterPro" id="IPR011650">
    <property type="entry name" value="Peptidase_M20_dimer"/>
</dbReference>
<keyword evidence="3" id="KW-0479">Metal-binding</keyword>
<evidence type="ECO:0000313" key="5">
    <source>
        <dbReference type="EMBL" id="TRU29512.1"/>
    </source>
</evidence>
<dbReference type="CDD" id="cd08014">
    <property type="entry name" value="M20_Acy1-like"/>
    <property type="match status" value="1"/>
</dbReference>
<comment type="cofactor">
    <cofactor evidence="3">
        <name>Mn(2+)</name>
        <dbReference type="ChEBI" id="CHEBI:29035"/>
    </cofactor>
    <text evidence="3">The Mn(2+) ion enhances activity.</text>
</comment>
<sequence>MLSEIKNIAESLAPRLVEIRRHIHANPELSGQEYQTAAYIAGVLSSCGLSVQEAVGKTGVKGELAGKGSDRRILAIRADMDALPIQEKTDLDFASRKPGIMHACGHDVHATVGLGVAMVLSRLSEPLGGKIRFLFQPAEEIAQGASWMIREGVMRDVSAVFGLHVFPSIPARSIGVRYGSLTAAADDLEIFIQGESGHGARPHEAIDAIWIASQVITTLQQAISRTQNPLRPIVLTIGQISGGRAPNVIADQVRMAGTVRSLHPETHAHLPEWIESLVTNVCSTYNAKCQVNYRRGVPSVQNDQFLTRLVEEAGLEAWGQDRVLILSEPSMGAEDFSLYLQQAPGTMFRLGVGSTNLLNPPLHHPEFLVDESAILTGVITLAYAAYKYWQREG</sequence>
<dbReference type="GO" id="GO:0016787">
    <property type="term" value="F:hydrolase activity"/>
    <property type="evidence" value="ECO:0007669"/>
    <property type="project" value="UniProtKB-KW"/>
</dbReference>
<keyword evidence="2 5" id="KW-0378">Hydrolase</keyword>
<feature type="binding site" evidence="3">
    <location>
        <position position="363"/>
    </location>
    <ligand>
        <name>Mn(2+)</name>
        <dbReference type="ChEBI" id="CHEBI:29035"/>
        <label>2</label>
    </ligand>
</feature>
<dbReference type="InterPro" id="IPR017439">
    <property type="entry name" value="Amidohydrolase"/>
</dbReference>
<dbReference type="InterPro" id="IPR002933">
    <property type="entry name" value="Peptidase_M20"/>
</dbReference>